<dbReference type="InterPro" id="IPR048304">
    <property type="entry name" value="UbiD_Rift_dom"/>
</dbReference>
<name>A0ABU7VPT8_9BACL</name>
<dbReference type="RefSeq" id="WP_331846001.1">
    <property type="nucleotide sequence ID" value="NZ_JAZHPZ010000003.1"/>
</dbReference>
<dbReference type="SUPFAM" id="SSF50475">
    <property type="entry name" value="FMN-binding split barrel"/>
    <property type="match status" value="1"/>
</dbReference>
<gene>
    <name evidence="4" type="ORF">V3851_08010</name>
</gene>
<evidence type="ECO:0000259" key="2">
    <source>
        <dbReference type="Pfam" id="PF20695"/>
    </source>
</evidence>
<dbReference type="InterPro" id="IPR002830">
    <property type="entry name" value="UbiD"/>
</dbReference>
<dbReference type="PANTHER" id="PTHR30108:SF7">
    <property type="entry name" value="3-POLYPRENYL-4-HYDROXYBENZOATE DECARBOXYLASE"/>
    <property type="match status" value="1"/>
</dbReference>
<dbReference type="Gene3D" id="3.40.1670.10">
    <property type="entry name" value="UbiD C-terminal domain-like"/>
    <property type="match status" value="1"/>
</dbReference>
<evidence type="ECO:0000313" key="4">
    <source>
        <dbReference type="EMBL" id="MEF2965770.1"/>
    </source>
</evidence>
<sequence length="610" mass="68207">MYRNMEECILDLEKHGHLVRIREEVDPYLEMAAIHLRVYEAGGPALLFERVKGSKFRAVSNLFGTMERSKFIFRKTWNNTQNIIALRNNPLSALKNPLKSVGIGLAALKALPMKTAGSRPVTAQEIHISDLPLIQHWPMDGGAFVTLPQVYTEDPEKPGIMHSNLGMYRIQLNGNSYDQDHEVGVHYQIHRGIGIHQTKANKLGEPLKVSVFVGGPPAHTLSAVMPLPEGLSELLVAGMLSGRRFRYSYLDGFCVSNEADFVITGEIHPGETKPEGPFGDHLGYYSLAHQFPVMRVHKVYARKNAIWPFTVVGRPPQEDTAFGELIHELTGDAVRQEVPGVKEVHAVDAAGVHPLLFAIGSERYTPYQQAKRPEELLTIANRILGTGQLSLAKYLFITAEDQIPLDTHREVDFLTYILERIDLHRDIHFQTNTTIDTLDYSGTGLNSGSKVVLAAYGDKKRELCRHVPEQLQGIRGFDNPRLVMPGIVAVQGPKFESYAQTEREMEDYAKAIQERGPLDSCPMIILCDDSTFLSATLRNFLWVTFTRSNPSHDMHGVNSYYKDKHWGCDNVIIDARSKPHQAPPLVPDPAVEKKIDRLFAQGGSLSGLKL</sequence>
<dbReference type="EC" id="4.1.1.-" evidence="4"/>
<dbReference type="Pfam" id="PF20696">
    <property type="entry name" value="UbiD_C"/>
    <property type="match status" value="1"/>
</dbReference>
<organism evidence="4 5">
    <name type="scientific">Paenibacillus haidiansis</name>
    <dbReference type="NCBI Taxonomy" id="1574488"/>
    <lineage>
        <taxon>Bacteria</taxon>
        <taxon>Bacillati</taxon>
        <taxon>Bacillota</taxon>
        <taxon>Bacilli</taxon>
        <taxon>Bacillales</taxon>
        <taxon>Paenibacillaceae</taxon>
        <taxon>Paenibacillus</taxon>
    </lineage>
</organism>
<keyword evidence="4" id="KW-0456">Lyase</keyword>
<dbReference type="GO" id="GO:0016829">
    <property type="term" value="F:lyase activity"/>
    <property type="evidence" value="ECO:0007669"/>
    <property type="project" value="UniProtKB-KW"/>
</dbReference>
<dbReference type="PANTHER" id="PTHR30108">
    <property type="entry name" value="3-OCTAPRENYL-4-HYDROXYBENZOATE CARBOXY-LYASE-RELATED"/>
    <property type="match status" value="1"/>
</dbReference>
<feature type="domain" description="3-octaprenyl-4-hydroxybenzoate carboxy-lyase-like N-terminal" evidence="2">
    <location>
        <begin position="10"/>
        <end position="83"/>
    </location>
</feature>
<dbReference type="Pfam" id="PF20695">
    <property type="entry name" value="UbiD_N"/>
    <property type="match status" value="1"/>
</dbReference>
<proteinExistence type="predicted"/>
<dbReference type="NCBIfam" id="TIGR00148">
    <property type="entry name" value="UbiD family decarboxylase"/>
    <property type="match status" value="1"/>
</dbReference>
<evidence type="ECO:0000259" key="1">
    <source>
        <dbReference type="Pfam" id="PF01977"/>
    </source>
</evidence>
<comment type="caution">
    <text evidence="4">The sequence shown here is derived from an EMBL/GenBank/DDBJ whole genome shotgun (WGS) entry which is preliminary data.</text>
</comment>
<accession>A0ABU7VPT8</accession>
<dbReference type="SUPFAM" id="SSF143968">
    <property type="entry name" value="UbiD C-terminal domain-like"/>
    <property type="match status" value="2"/>
</dbReference>
<protein>
    <submittedName>
        <fullName evidence="4">UbiD family decarboxylase</fullName>
        <ecNumber evidence="4">4.1.1.-</ecNumber>
    </submittedName>
</protein>
<evidence type="ECO:0000259" key="3">
    <source>
        <dbReference type="Pfam" id="PF20696"/>
    </source>
</evidence>
<feature type="domain" description="3-octaprenyl-4-hydroxybenzoate carboxy-lyase-like C-terminal" evidence="3">
    <location>
        <begin position="322"/>
        <end position="455"/>
    </location>
</feature>
<evidence type="ECO:0000313" key="5">
    <source>
        <dbReference type="Proteomes" id="UP001306950"/>
    </source>
</evidence>
<dbReference type="EMBL" id="JAZHPZ010000003">
    <property type="protein sequence ID" value="MEF2965770.1"/>
    <property type="molecule type" value="Genomic_DNA"/>
</dbReference>
<feature type="domain" description="3-octaprenyl-4-hydroxybenzoate carboxy-lyase-like Rift-related" evidence="1">
    <location>
        <begin position="122"/>
        <end position="315"/>
    </location>
</feature>
<dbReference type="InterPro" id="IPR049381">
    <property type="entry name" value="UbiD-like_C"/>
</dbReference>
<reference evidence="4 5" key="1">
    <citation type="submission" date="2024-02" db="EMBL/GenBank/DDBJ databases">
        <title>A nitrogen-fixing paenibacillus bacterium.</title>
        <authorList>
            <person name="Zhang W.L."/>
            <person name="Chen S.F."/>
        </authorList>
    </citation>
    <scope>NUCLEOTIDE SEQUENCE [LARGE SCALE GENOMIC DNA]</scope>
    <source>
        <strain evidence="4 5">M1</strain>
    </source>
</reference>
<dbReference type="InterPro" id="IPR049383">
    <property type="entry name" value="UbiD-like_N"/>
</dbReference>
<dbReference type="Pfam" id="PF01977">
    <property type="entry name" value="UbiD"/>
    <property type="match status" value="1"/>
</dbReference>
<keyword evidence="5" id="KW-1185">Reference proteome</keyword>
<dbReference type="Proteomes" id="UP001306950">
    <property type="component" value="Unassembled WGS sequence"/>
</dbReference>